<evidence type="ECO:0000313" key="2">
    <source>
        <dbReference type="Proteomes" id="UP000027222"/>
    </source>
</evidence>
<gene>
    <name evidence="1" type="ORF">GALMADRAFT_82182</name>
</gene>
<dbReference type="InterPro" id="IPR040521">
    <property type="entry name" value="KDZ"/>
</dbReference>
<sequence length="346" mass="39346">MVLLSYDIACKWFVNFFRRVEGHWPEHIKPKDDMSFTPVIPKLHDAGHKKTKNHEQFSCNLCKGIGHTDGECPERIWGATNPVANSTKVMGPGSRHDVLDDNFAFWNYEKYIGMGKTLMRRYRAAVPERNKQIEAHRGFTASLDSDDVAKWTMMCEDWESDVFPKTVANPYHVKGKNITQAQARRELAEDEESWLADGGVALHDTSPSSFLIMGLDLEDMQRRVSKLAKDHARGITETDGASLAEQRAILYQKIQSWRKVQAIYMPGLLQYLENEEKTKPGSTLDGTKAEEQYLWLPSGFPSSVHDKICISNLAISEDKLRTAQCHDSLSGLRDVLLLKSRMVLFK</sequence>
<name>A0A067SEH8_GALM3</name>
<dbReference type="OrthoDB" id="3257768at2759"/>
<accession>A0A067SEH8</accession>
<protein>
    <submittedName>
        <fullName evidence="1">Uncharacterized protein</fullName>
    </submittedName>
</protein>
<proteinExistence type="predicted"/>
<organism evidence="1 2">
    <name type="scientific">Galerina marginata (strain CBS 339.88)</name>
    <dbReference type="NCBI Taxonomy" id="685588"/>
    <lineage>
        <taxon>Eukaryota</taxon>
        <taxon>Fungi</taxon>
        <taxon>Dikarya</taxon>
        <taxon>Basidiomycota</taxon>
        <taxon>Agaricomycotina</taxon>
        <taxon>Agaricomycetes</taxon>
        <taxon>Agaricomycetidae</taxon>
        <taxon>Agaricales</taxon>
        <taxon>Agaricineae</taxon>
        <taxon>Strophariaceae</taxon>
        <taxon>Galerina</taxon>
    </lineage>
</organism>
<keyword evidence="2" id="KW-1185">Reference proteome</keyword>
<evidence type="ECO:0000313" key="1">
    <source>
        <dbReference type="EMBL" id="KDR65173.1"/>
    </source>
</evidence>
<feature type="non-terminal residue" evidence="1">
    <location>
        <position position="346"/>
    </location>
</feature>
<dbReference type="EMBL" id="KL142488">
    <property type="protein sequence ID" value="KDR65173.1"/>
    <property type="molecule type" value="Genomic_DNA"/>
</dbReference>
<dbReference type="STRING" id="685588.A0A067SEH8"/>
<dbReference type="Proteomes" id="UP000027222">
    <property type="component" value="Unassembled WGS sequence"/>
</dbReference>
<reference evidence="2" key="1">
    <citation type="journal article" date="2014" name="Proc. Natl. Acad. Sci. U.S.A.">
        <title>Extensive sampling of basidiomycete genomes demonstrates inadequacy of the white-rot/brown-rot paradigm for wood decay fungi.</title>
        <authorList>
            <person name="Riley R."/>
            <person name="Salamov A.A."/>
            <person name="Brown D.W."/>
            <person name="Nagy L.G."/>
            <person name="Floudas D."/>
            <person name="Held B.W."/>
            <person name="Levasseur A."/>
            <person name="Lombard V."/>
            <person name="Morin E."/>
            <person name="Otillar R."/>
            <person name="Lindquist E.A."/>
            <person name="Sun H."/>
            <person name="LaButti K.M."/>
            <person name="Schmutz J."/>
            <person name="Jabbour D."/>
            <person name="Luo H."/>
            <person name="Baker S.E."/>
            <person name="Pisabarro A.G."/>
            <person name="Walton J.D."/>
            <person name="Blanchette R.A."/>
            <person name="Henrissat B."/>
            <person name="Martin F."/>
            <person name="Cullen D."/>
            <person name="Hibbett D.S."/>
            <person name="Grigoriev I.V."/>
        </authorList>
    </citation>
    <scope>NUCLEOTIDE SEQUENCE [LARGE SCALE GENOMIC DNA]</scope>
    <source>
        <strain evidence="2">CBS 339.88</strain>
    </source>
</reference>
<dbReference type="Pfam" id="PF18758">
    <property type="entry name" value="KDZ"/>
    <property type="match status" value="1"/>
</dbReference>
<dbReference type="AlphaFoldDB" id="A0A067SEH8"/>
<dbReference type="HOGENOM" id="CLU_803059_0_0_1"/>